<keyword evidence="2" id="KW-0813">Transport</keyword>
<evidence type="ECO:0000256" key="5">
    <source>
        <dbReference type="ARBA" id="ARBA00022840"/>
    </source>
</evidence>
<dbReference type="CDD" id="cd01136">
    <property type="entry name" value="ATPase_flagellum-secretory_path_III"/>
    <property type="match status" value="1"/>
</dbReference>
<evidence type="ECO:0000256" key="2">
    <source>
        <dbReference type="ARBA" id="ARBA00022448"/>
    </source>
</evidence>
<feature type="domain" description="AAA+ ATPase" evidence="9">
    <location>
        <begin position="148"/>
        <end position="331"/>
    </location>
</feature>
<gene>
    <name evidence="10" type="ORF">SAMN06264868_101141</name>
</gene>
<evidence type="ECO:0000256" key="7">
    <source>
        <dbReference type="ARBA" id="ARBA00022967"/>
    </source>
</evidence>
<comment type="subcellular location">
    <subcellularLocation>
        <location evidence="1">Cytoplasm</location>
    </subcellularLocation>
</comment>
<keyword evidence="7" id="KW-1278">Translocase</keyword>
<dbReference type="GO" id="GO:0046933">
    <property type="term" value="F:proton-transporting ATP synthase activity, rotational mechanism"/>
    <property type="evidence" value="ECO:0007669"/>
    <property type="project" value="TreeGrafter"/>
</dbReference>
<dbReference type="InterPro" id="IPR005714">
    <property type="entry name" value="ATPase_T3SS_FliI/YscN"/>
</dbReference>
<dbReference type="GO" id="GO:0008564">
    <property type="term" value="F:protein-exporting ATPase activity"/>
    <property type="evidence" value="ECO:0007669"/>
    <property type="project" value="UniProtKB-EC"/>
</dbReference>
<dbReference type="InterPro" id="IPR027417">
    <property type="entry name" value="P-loop_NTPase"/>
</dbReference>
<keyword evidence="11" id="KW-1185">Reference proteome</keyword>
<dbReference type="Gene3D" id="3.40.50.12240">
    <property type="match status" value="1"/>
</dbReference>
<proteinExistence type="predicted"/>
<dbReference type="Pfam" id="PF18269">
    <property type="entry name" value="T3SS_ATPase_C"/>
    <property type="match status" value="1"/>
</dbReference>
<dbReference type="InterPro" id="IPR000194">
    <property type="entry name" value="ATPase_F1/V1/A1_a/bsu_nucl-bd"/>
</dbReference>
<dbReference type="Pfam" id="PF00006">
    <property type="entry name" value="ATP-synt_ab"/>
    <property type="match status" value="1"/>
</dbReference>
<keyword evidence="4" id="KW-0547">Nucleotide-binding</keyword>
<comment type="caution">
    <text evidence="10">The sequence shown here is derived from an EMBL/GenBank/DDBJ whole genome shotgun (WGS) entry which is preliminary data.</text>
</comment>
<dbReference type="SMART" id="SM00382">
    <property type="entry name" value="AAA"/>
    <property type="match status" value="1"/>
</dbReference>
<dbReference type="GO" id="GO:0030254">
    <property type="term" value="P:protein secretion by the type III secretion system"/>
    <property type="evidence" value="ECO:0007669"/>
    <property type="project" value="InterPro"/>
</dbReference>
<dbReference type="InterPro" id="IPR003593">
    <property type="entry name" value="AAA+_ATPase"/>
</dbReference>
<evidence type="ECO:0000256" key="6">
    <source>
        <dbReference type="ARBA" id="ARBA00022927"/>
    </source>
</evidence>
<dbReference type="PANTHER" id="PTHR15184">
    <property type="entry name" value="ATP SYNTHASE"/>
    <property type="match status" value="1"/>
</dbReference>
<dbReference type="InterPro" id="IPR050053">
    <property type="entry name" value="ATPase_alpha/beta_chains"/>
</dbReference>
<evidence type="ECO:0000313" key="10">
    <source>
        <dbReference type="EMBL" id="SMP00667.1"/>
    </source>
</evidence>
<dbReference type="GO" id="GO:0016887">
    <property type="term" value="F:ATP hydrolysis activity"/>
    <property type="evidence" value="ECO:0007669"/>
    <property type="project" value="InterPro"/>
</dbReference>
<dbReference type="NCBIfam" id="TIGR01026">
    <property type="entry name" value="fliI_yscN"/>
    <property type="match status" value="1"/>
</dbReference>
<dbReference type="EMBL" id="FXTX01000001">
    <property type="protein sequence ID" value="SMP00667.1"/>
    <property type="molecule type" value="Genomic_DNA"/>
</dbReference>
<dbReference type="GO" id="GO:0005524">
    <property type="term" value="F:ATP binding"/>
    <property type="evidence" value="ECO:0007669"/>
    <property type="project" value="UniProtKB-KW"/>
</dbReference>
<evidence type="ECO:0000313" key="11">
    <source>
        <dbReference type="Proteomes" id="UP001157947"/>
    </source>
</evidence>
<dbReference type="GO" id="GO:0030257">
    <property type="term" value="C:type III protein secretion system complex"/>
    <property type="evidence" value="ECO:0007669"/>
    <property type="project" value="InterPro"/>
</dbReference>
<organism evidence="10 11">
    <name type="scientific">Venenivibrio stagnispumantis</name>
    <dbReference type="NCBI Taxonomy" id="407998"/>
    <lineage>
        <taxon>Bacteria</taxon>
        <taxon>Pseudomonadati</taxon>
        <taxon>Aquificota</taxon>
        <taxon>Aquificia</taxon>
        <taxon>Aquificales</taxon>
        <taxon>Hydrogenothermaceae</taxon>
        <taxon>Venenivibrio</taxon>
    </lineage>
</organism>
<dbReference type="Proteomes" id="UP001157947">
    <property type="component" value="Unassembled WGS sequence"/>
</dbReference>
<dbReference type="SUPFAM" id="SSF52540">
    <property type="entry name" value="P-loop containing nucleoside triphosphate hydrolases"/>
    <property type="match status" value="1"/>
</dbReference>
<accession>A0AA46ACT4</accession>
<dbReference type="PROSITE" id="PS00152">
    <property type="entry name" value="ATPASE_ALPHA_BETA"/>
    <property type="match status" value="1"/>
</dbReference>
<dbReference type="InterPro" id="IPR040627">
    <property type="entry name" value="T3SS_ATPase_C"/>
</dbReference>
<reference evidence="10" key="1">
    <citation type="submission" date="2017-05" db="EMBL/GenBank/DDBJ databases">
        <authorList>
            <person name="Varghese N."/>
            <person name="Submissions S."/>
        </authorList>
    </citation>
    <scope>NUCLEOTIDE SEQUENCE</scope>
    <source>
        <strain evidence="10">DSM 18763</strain>
    </source>
</reference>
<dbReference type="GO" id="GO:0005737">
    <property type="term" value="C:cytoplasm"/>
    <property type="evidence" value="ECO:0007669"/>
    <property type="project" value="UniProtKB-SubCell"/>
</dbReference>
<dbReference type="FunFam" id="3.40.50.12240:FF:000002">
    <property type="entry name" value="Flagellum-specific ATP synthase FliI"/>
    <property type="match status" value="1"/>
</dbReference>
<comment type="catalytic activity">
    <reaction evidence="8">
        <text>ATP + H2O + cellular proteinSide 1 = ADP + phosphate + cellular proteinSide 2.</text>
        <dbReference type="EC" id="7.4.2.8"/>
    </reaction>
</comment>
<name>A0AA46ACT4_9AQUI</name>
<dbReference type="RefSeq" id="WP_265133594.1">
    <property type="nucleotide sequence ID" value="NZ_FXTX01000001.1"/>
</dbReference>
<dbReference type="InterPro" id="IPR020003">
    <property type="entry name" value="ATPase_a/bsu_AS"/>
</dbReference>
<keyword evidence="3" id="KW-0963">Cytoplasm</keyword>
<evidence type="ECO:0000256" key="8">
    <source>
        <dbReference type="ARBA" id="ARBA00034006"/>
    </source>
</evidence>
<keyword evidence="6" id="KW-0653">Protein transport</keyword>
<sequence length="433" mass="47779">MRLKERLKKLPKINIEGRILSIKGNIIEAVLPIETAISDMFITPNGAIAEVIGFKNNKAILMSYQDLSDIKIGSFLKKLYKSATVGVGEELLGTVLDPFGNPLNKEKIVYSNYYYLKNDYINPLKRGRIKDVFDTGIRAINALFTIGKGQKIGILAGAGVGKSTLLGMIARFSNADVNVIALIGERGREVREFIEDNLSEEGLKKSVVITATSDMPALTKLRAIYSAIAIAKYFSNRGKDVLFLVDSLTRIAMAQREIGLSAGEPPTSKGYTPSVFTLLPKITEASGVFEGKGSITGIFTVLIEGDDISLDPVADAAVSFLDGHIVLSREQANKRIYPAIDILKSISRLMPQLLSQEYIDYASKIIYLYSKYKEAEDMINLGLYKEGNSKEIDLAIELAPYIEEFIKQGIDEKIDFKKSLEDVKKLALLTKKV</sequence>
<evidence type="ECO:0000256" key="1">
    <source>
        <dbReference type="ARBA" id="ARBA00004496"/>
    </source>
</evidence>
<evidence type="ECO:0000259" key="9">
    <source>
        <dbReference type="SMART" id="SM00382"/>
    </source>
</evidence>
<dbReference type="PANTHER" id="PTHR15184:SF9">
    <property type="entry name" value="SPI-1 TYPE 3 SECRETION SYSTEM ATPASE"/>
    <property type="match status" value="1"/>
</dbReference>
<keyword evidence="5" id="KW-0067">ATP-binding</keyword>
<protein>
    <submittedName>
        <fullName evidence="10">Flagellum-specific ATP synthase</fullName>
    </submittedName>
</protein>
<dbReference type="AlphaFoldDB" id="A0AA46ACT4"/>
<evidence type="ECO:0000256" key="4">
    <source>
        <dbReference type="ARBA" id="ARBA00022741"/>
    </source>
</evidence>
<evidence type="ECO:0000256" key="3">
    <source>
        <dbReference type="ARBA" id="ARBA00022490"/>
    </source>
</evidence>